<dbReference type="FunFam" id="3.40.50.300:FF:001665">
    <property type="entry name" value="DNA repair protein RAD51 4"/>
    <property type="match status" value="1"/>
</dbReference>
<evidence type="ECO:0000256" key="12">
    <source>
        <dbReference type="SAM" id="Phobius"/>
    </source>
</evidence>
<dbReference type="EMBL" id="CP136891">
    <property type="protein sequence ID" value="WOK96938.1"/>
    <property type="molecule type" value="Genomic_DNA"/>
</dbReference>
<feature type="region of interest" description="Disordered" evidence="11">
    <location>
        <begin position="1"/>
        <end position="26"/>
    </location>
</feature>
<name>A0AAQ3Q3Y0_9LILI</name>
<comment type="function">
    <text evidence="10">Involved in the homologous recombination repair (HRR) pathway of double-stranded DNA breaks arising during DNA replication or induced by DNA-damaging agents.</text>
</comment>
<dbReference type="InterPro" id="IPR013632">
    <property type="entry name" value="Rad51_C"/>
</dbReference>
<organism evidence="14 15">
    <name type="scientific">Canna indica</name>
    <name type="common">Indian-shot</name>
    <dbReference type="NCBI Taxonomy" id="4628"/>
    <lineage>
        <taxon>Eukaryota</taxon>
        <taxon>Viridiplantae</taxon>
        <taxon>Streptophyta</taxon>
        <taxon>Embryophyta</taxon>
        <taxon>Tracheophyta</taxon>
        <taxon>Spermatophyta</taxon>
        <taxon>Magnoliopsida</taxon>
        <taxon>Liliopsida</taxon>
        <taxon>Zingiberales</taxon>
        <taxon>Cannaceae</taxon>
        <taxon>Canna</taxon>
    </lineage>
</organism>
<keyword evidence="9" id="KW-0539">Nucleus</keyword>
<keyword evidence="6" id="KW-0238">DNA-binding</keyword>
<accession>A0AAQ3Q3Y0</accession>
<sequence length="425" mass="46599">MNCGTSSRTEEEMEEGFVDGEAGMKGDGRQPPWLSGVELLEDAQRNKHALPSGCEGIDILLGGGLREGQLTEIVGPSSSGKTQVCLHSALGVTDMHLGVVIFLDTCNSFSPNRIASIVNQQTGTLVKEGEESRLKRILSSILCQSVFDIFELLDVLHQLECKMKHQVTSGRNRIRLLIIDSISSLITPILGGKNSQGRLLMISTGILLKKIANEYNISVLVANHMVGGEGGNLKPALGESWRSIPHVRLLLSRDQGSNICNVSVLKHTIIMKALLTWALSVILMGDLIFTSTALIHQQLSLIKCLMLTTQRIQIRVEKKDFVEVVDILRVKKDLRSQWPSVDDSVLPIAGVMGSKPCGHSLDIGICLGHQQQPQLQENKNPTDGMYPENKSLMQLLCPGRSYHGWSMIWLHHVVVSLLIDDDVGA</sequence>
<dbReference type="GO" id="GO:0000400">
    <property type="term" value="F:four-way junction DNA binding"/>
    <property type="evidence" value="ECO:0007669"/>
    <property type="project" value="TreeGrafter"/>
</dbReference>
<comment type="subcellular location">
    <subcellularLocation>
        <location evidence="1">Nucleus</location>
    </subcellularLocation>
</comment>
<feature type="domain" description="RecA family profile 1" evidence="13">
    <location>
        <begin position="46"/>
        <end position="225"/>
    </location>
</feature>
<evidence type="ECO:0000256" key="3">
    <source>
        <dbReference type="ARBA" id="ARBA00022741"/>
    </source>
</evidence>
<evidence type="ECO:0000313" key="14">
    <source>
        <dbReference type="EMBL" id="WOK96938.1"/>
    </source>
</evidence>
<evidence type="ECO:0000256" key="11">
    <source>
        <dbReference type="SAM" id="MobiDB-lite"/>
    </source>
</evidence>
<dbReference type="InterPro" id="IPR027417">
    <property type="entry name" value="P-loop_NTPase"/>
</dbReference>
<keyword evidence="3" id="KW-0547">Nucleotide-binding</keyword>
<dbReference type="GO" id="GO:0042148">
    <property type="term" value="P:DNA strand invasion"/>
    <property type="evidence" value="ECO:0007669"/>
    <property type="project" value="TreeGrafter"/>
</dbReference>
<dbReference type="InterPro" id="IPR020588">
    <property type="entry name" value="RecA_ATP-bd"/>
</dbReference>
<keyword evidence="12" id="KW-1133">Transmembrane helix</keyword>
<dbReference type="GO" id="GO:0005524">
    <property type="term" value="F:ATP binding"/>
    <property type="evidence" value="ECO:0007669"/>
    <property type="project" value="UniProtKB-KW"/>
</dbReference>
<dbReference type="GO" id="GO:0003697">
    <property type="term" value="F:single-stranded DNA binding"/>
    <property type="evidence" value="ECO:0007669"/>
    <property type="project" value="TreeGrafter"/>
</dbReference>
<evidence type="ECO:0000256" key="7">
    <source>
        <dbReference type="ARBA" id="ARBA00023172"/>
    </source>
</evidence>
<dbReference type="SUPFAM" id="SSF52540">
    <property type="entry name" value="P-loop containing nucleoside triphosphate hydrolases"/>
    <property type="match status" value="1"/>
</dbReference>
<dbReference type="GO" id="GO:0000723">
    <property type="term" value="P:telomere maintenance"/>
    <property type="evidence" value="ECO:0007669"/>
    <property type="project" value="TreeGrafter"/>
</dbReference>
<evidence type="ECO:0000256" key="6">
    <source>
        <dbReference type="ARBA" id="ARBA00023125"/>
    </source>
</evidence>
<evidence type="ECO:0000256" key="10">
    <source>
        <dbReference type="ARBA" id="ARBA00056000"/>
    </source>
</evidence>
<evidence type="ECO:0000256" key="5">
    <source>
        <dbReference type="ARBA" id="ARBA00022840"/>
    </source>
</evidence>
<keyword evidence="12" id="KW-0812">Transmembrane</keyword>
<dbReference type="Pfam" id="PF08423">
    <property type="entry name" value="Rad51"/>
    <property type="match status" value="1"/>
</dbReference>
<evidence type="ECO:0000259" key="13">
    <source>
        <dbReference type="PROSITE" id="PS50162"/>
    </source>
</evidence>
<feature type="transmembrane region" description="Helical" evidence="12">
    <location>
        <begin position="274"/>
        <end position="295"/>
    </location>
</feature>
<evidence type="ECO:0000313" key="15">
    <source>
        <dbReference type="Proteomes" id="UP001327560"/>
    </source>
</evidence>
<dbReference type="CDD" id="cd19489">
    <property type="entry name" value="Rad51D"/>
    <property type="match status" value="1"/>
</dbReference>
<dbReference type="InterPro" id="IPR047323">
    <property type="entry name" value="Rad51D_C"/>
</dbReference>
<keyword evidence="5" id="KW-0067">ATP-binding</keyword>
<dbReference type="GO" id="GO:0007131">
    <property type="term" value="P:reciprocal meiotic recombination"/>
    <property type="evidence" value="ECO:0007669"/>
    <property type="project" value="TreeGrafter"/>
</dbReference>
<dbReference type="Gene3D" id="3.40.50.300">
    <property type="entry name" value="P-loop containing nucleotide triphosphate hydrolases"/>
    <property type="match status" value="1"/>
</dbReference>
<keyword evidence="8" id="KW-0234">DNA repair</keyword>
<keyword evidence="12" id="KW-0472">Membrane</keyword>
<dbReference type="GO" id="GO:0033063">
    <property type="term" value="C:Rad51B-Rad51C-Rad51D-XRCC2 complex"/>
    <property type="evidence" value="ECO:0007669"/>
    <property type="project" value="TreeGrafter"/>
</dbReference>
<dbReference type="InterPro" id="IPR051988">
    <property type="entry name" value="HRR_RAD51_Paralog"/>
</dbReference>
<keyword evidence="15" id="KW-1185">Reference proteome</keyword>
<evidence type="ECO:0000256" key="1">
    <source>
        <dbReference type="ARBA" id="ARBA00004123"/>
    </source>
</evidence>
<keyword evidence="7" id="KW-0233">DNA recombination</keyword>
<dbReference type="PROSITE" id="PS50162">
    <property type="entry name" value="RECA_2"/>
    <property type="match status" value="1"/>
</dbReference>
<dbReference type="AlphaFoldDB" id="A0AAQ3Q3Y0"/>
<dbReference type="PANTHER" id="PTHR46457">
    <property type="entry name" value="DNA REPAIR PROTEIN RAD51 HOMOLOG 4"/>
    <property type="match status" value="1"/>
</dbReference>
<protein>
    <recommendedName>
        <fullName evidence="13">RecA family profile 1 domain-containing protein</fullName>
    </recommendedName>
</protein>
<evidence type="ECO:0000256" key="9">
    <source>
        <dbReference type="ARBA" id="ARBA00023242"/>
    </source>
</evidence>
<evidence type="ECO:0000256" key="8">
    <source>
        <dbReference type="ARBA" id="ARBA00023204"/>
    </source>
</evidence>
<keyword evidence="4" id="KW-0227">DNA damage</keyword>
<evidence type="ECO:0000256" key="4">
    <source>
        <dbReference type="ARBA" id="ARBA00022763"/>
    </source>
</evidence>
<dbReference type="Proteomes" id="UP001327560">
    <property type="component" value="Chromosome 2"/>
</dbReference>
<dbReference type="PANTHER" id="PTHR46457:SF1">
    <property type="entry name" value="DNA REPAIR PROTEIN RAD51 HOMOLOG 4"/>
    <property type="match status" value="1"/>
</dbReference>
<gene>
    <name evidence="14" type="ORF">Cni_G05646</name>
</gene>
<comment type="similarity">
    <text evidence="2">Belongs to the RecA family. RAD51 subfamily.</text>
</comment>
<dbReference type="GO" id="GO:0000724">
    <property type="term" value="P:double-strand break repair via homologous recombination"/>
    <property type="evidence" value="ECO:0007669"/>
    <property type="project" value="TreeGrafter"/>
</dbReference>
<dbReference type="GO" id="GO:0005815">
    <property type="term" value="C:microtubule organizing center"/>
    <property type="evidence" value="ECO:0007669"/>
    <property type="project" value="TreeGrafter"/>
</dbReference>
<proteinExistence type="inferred from homology"/>
<dbReference type="GO" id="GO:0140664">
    <property type="term" value="F:ATP-dependent DNA damage sensor activity"/>
    <property type="evidence" value="ECO:0007669"/>
    <property type="project" value="InterPro"/>
</dbReference>
<evidence type="ECO:0000256" key="2">
    <source>
        <dbReference type="ARBA" id="ARBA00007095"/>
    </source>
</evidence>
<reference evidence="14 15" key="1">
    <citation type="submission" date="2023-10" db="EMBL/GenBank/DDBJ databases">
        <title>Chromosome-scale genome assembly provides insights into flower coloration mechanisms of Canna indica.</title>
        <authorList>
            <person name="Li C."/>
        </authorList>
    </citation>
    <scope>NUCLEOTIDE SEQUENCE [LARGE SCALE GENOMIC DNA]</scope>
    <source>
        <tissue evidence="14">Flower</tissue>
    </source>
</reference>
<dbReference type="GO" id="GO:0005657">
    <property type="term" value="C:replication fork"/>
    <property type="evidence" value="ECO:0007669"/>
    <property type="project" value="TreeGrafter"/>
</dbReference>